<feature type="compositionally biased region" description="Polar residues" evidence="1">
    <location>
        <begin position="55"/>
        <end position="67"/>
    </location>
</feature>
<accession>W9LE91</accession>
<organism evidence="2">
    <name type="scientific">Fusarium oxysporum Fo47</name>
    <dbReference type="NCBI Taxonomy" id="660027"/>
    <lineage>
        <taxon>Eukaryota</taxon>
        <taxon>Fungi</taxon>
        <taxon>Dikarya</taxon>
        <taxon>Ascomycota</taxon>
        <taxon>Pezizomycotina</taxon>
        <taxon>Sordariomycetes</taxon>
        <taxon>Hypocreomycetidae</taxon>
        <taxon>Hypocreales</taxon>
        <taxon>Nectriaceae</taxon>
        <taxon>Fusarium</taxon>
        <taxon>Fusarium oxysporum species complex</taxon>
    </lineage>
</organism>
<evidence type="ECO:0000313" key="2">
    <source>
        <dbReference type="EMBL" id="EWZ51418.1"/>
    </source>
</evidence>
<dbReference type="Proteomes" id="UP000030766">
    <property type="component" value="Unassembled WGS sequence"/>
</dbReference>
<feature type="compositionally biased region" description="Polar residues" evidence="1">
    <location>
        <begin position="29"/>
        <end position="46"/>
    </location>
</feature>
<reference evidence="2" key="1">
    <citation type="submission" date="2011-06" db="EMBL/GenBank/DDBJ databases">
        <title>The Genome Sequence of Fusarium oxysporum Fo47.</title>
        <authorList>
            <consortium name="The Broad Institute Genome Sequencing Platform"/>
            <person name="Ma L.-J."/>
            <person name="Gale L.R."/>
            <person name="Schwartz D.C."/>
            <person name="Zhou S."/>
            <person name="Corby-Kistler H."/>
            <person name="Young S.K."/>
            <person name="Zeng Q."/>
            <person name="Gargeya S."/>
            <person name="Fitzgerald M."/>
            <person name="Haas B."/>
            <person name="Abouelleil A."/>
            <person name="Alvarado L."/>
            <person name="Arachchi H.M."/>
            <person name="Berlin A."/>
            <person name="Brown A."/>
            <person name="Chapman S.B."/>
            <person name="Chen Z."/>
            <person name="Dunbar C."/>
            <person name="Freedman E."/>
            <person name="Gearin G."/>
            <person name="Gellesch M."/>
            <person name="Goldberg J."/>
            <person name="Griggs A."/>
            <person name="Gujja S."/>
            <person name="Heiman D."/>
            <person name="Howarth C."/>
            <person name="Larson L."/>
            <person name="Lui A."/>
            <person name="MacDonald P.J.P."/>
            <person name="Mehta T."/>
            <person name="Montmayeur A."/>
            <person name="Murphy C."/>
            <person name="Neiman D."/>
            <person name="Pearson M."/>
            <person name="Priest M."/>
            <person name="Roberts A."/>
            <person name="Saif S."/>
            <person name="Shea T."/>
            <person name="Shenoy N."/>
            <person name="Sisk P."/>
            <person name="Stolte C."/>
            <person name="Sykes S."/>
            <person name="Wortman J."/>
            <person name="Nusbaum C."/>
            <person name="Birren B."/>
        </authorList>
    </citation>
    <scope>NUCLEOTIDE SEQUENCE [LARGE SCALE GENOMIC DNA]</scope>
    <source>
        <strain evidence="2">Fo47</strain>
    </source>
</reference>
<dbReference type="AlphaFoldDB" id="W9LE91"/>
<dbReference type="InterPro" id="IPR032675">
    <property type="entry name" value="LRR_dom_sf"/>
</dbReference>
<proteinExistence type="predicted"/>
<sequence length="614" mass="68221">MALPLSPTHHAVPQFDLSALLKAKMSRPESPNSNSDKTARSSFSSVRENDDGLAQTFTRSKISSYTQGPEEVFDESPSPSVEIAQPSFQAPLTQPHSRLHGFWFPADNFRGWKQIPIKGKSASRSCEDLHKLSMTWSSPAPPAVAEKASPNSYQTGTSPLERLPSEVLGAIIDLLVIEIPPNGLTPRNADLMALLLTSRSIHAATLNTLYRHITIPHSRIFRKFLATITEYPALASIVRRLDFSHFNPSTIFSTASERAQTRNLTSETLYKCLELTPYLQEFLAQEYIDEDLGPDVIKKLFFEMPRLQAIDFCGCSSPSFKNSFTSLLQAQWPDSLTLTRISFHKCLNLPGSVFEAILPRLERATHLDLAGTRVTDKALQSLPETARLTHLNLAKCRELTSEVVVKFVTTHPAIIQTITVLSLATNASSHLLLGKADVDAILPRLPPTLRSLSLKGSRMDPSQIPLLTPLVQHLEELAIGRGLDLRDIHQLLYQAQEWIPHSLRYLDISDLDTIIGSASALLTPASAPLQVIELEERAYERAAKAKKNLERAGWTPKEFGSRYWLVRLNTDGASLDSGGRWWKLGAESWGMRKIPVAEADVGGMYGTFMFGRRL</sequence>
<evidence type="ECO:0000256" key="1">
    <source>
        <dbReference type="SAM" id="MobiDB-lite"/>
    </source>
</evidence>
<name>W9LE91_FUSOX</name>
<reference evidence="2" key="2">
    <citation type="submission" date="2012-06" db="EMBL/GenBank/DDBJ databases">
        <title>Annotation of the Genome Sequence of Fusarium oxysporum Fo47.</title>
        <authorList>
            <consortium name="The Broad Institute Genomics Platform"/>
            <person name="Ma L.-J."/>
            <person name="Corby-Kistler H."/>
            <person name="Broz K."/>
            <person name="Gale L.R."/>
            <person name="Jonkers W."/>
            <person name="O'Donnell K."/>
            <person name="Ploetz R."/>
            <person name="Steinberg C."/>
            <person name="Schwartz D.C."/>
            <person name="VanEtten H."/>
            <person name="Zhou S."/>
            <person name="Young S.K."/>
            <person name="Zeng Q."/>
            <person name="Gargeya S."/>
            <person name="Fitzgerald M."/>
            <person name="Abouelleil A."/>
            <person name="Alvarado L."/>
            <person name="Chapman S.B."/>
            <person name="Gainer-Dewar J."/>
            <person name="Goldberg J."/>
            <person name="Griggs A."/>
            <person name="Gujja S."/>
            <person name="Hansen M."/>
            <person name="Howarth C."/>
            <person name="Imamovic A."/>
            <person name="Ireland A."/>
            <person name="Larimer J."/>
            <person name="McCowan C."/>
            <person name="Murphy C."/>
            <person name="Pearson M."/>
            <person name="Poon T.W."/>
            <person name="Priest M."/>
            <person name="Roberts A."/>
            <person name="Saif S."/>
            <person name="Shea T."/>
            <person name="Sykes S."/>
            <person name="Wortman J."/>
            <person name="Nusbaum C."/>
            <person name="Birren B."/>
        </authorList>
    </citation>
    <scope>NUCLEOTIDE SEQUENCE</scope>
    <source>
        <strain evidence="2">Fo47</strain>
    </source>
</reference>
<dbReference type="SUPFAM" id="SSF52047">
    <property type="entry name" value="RNI-like"/>
    <property type="match status" value="1"/>
</dbReference>
<gene>
    <name evidence="2" type="ORF">FOZG_01506</name>
</gene>
<feature type="region of interest" description="Disordered" evidence="1">
    <location>
        <begin position="24"/>
        <end position="82"/>
    </location>
</feature>
<protein>
    <submittedName>
        <fullName evidence="2">Uncharacterized protein</fullName>
    </submittedName>
</protein>
<dbReference type="VEuPathDB" id="FungiDB:FOZG_01506"/>
<dbReference type="EMBL" id="JH717896">
    <property type="protein sequence ID" value="EWZ51418.1"/>
    <property type="molecule type" value="Genomic_DNA"/>
</dbReference>
<dbReference type="Gene3D" id="3.80.10.10">
    <property type="entry name" value="Ribonuclease Inhibitor"/>
    <property type="match status" value="1"/>
</dbReference>